<gene>
    <name evidence="8" type="ORF">SAMN05216552_103710</name>
</gene>
<sequence length="610" mass="67650">MPIIQQENGRKSVKGLPPRWGKRAYEELSTERARGIMGEMTERYKRLAVLLDAVTNAPIPLDCTDAQLCIAAERYAAECASAGTRKEADTLVGDRVLRVETPEITDPKALRARMAWMVANRGLEAPKIADDVQFIRRCVDPGWWRVNLRRVHGRTFEHAAIRLGFVHVRAGAYASNETVQRRQAQNTRNARALNAINMVNEDGHEFTLAELAARGVGNKAIRRGELMLRMAGCEAIANQLGHVGVFVTLTAPSKYHAVLAKSGTANPNYNGATPREAQAALMDVWACVRAKNHRDGISPCGFRIAEPHHDGCPHWHLLLFVPAAQVTRLQRNLRVYALAEDREEAGAAKNRIKIVRIEADKGTAAGYIAKYVAKNIDDEHVGEHVDVDGNVIERDLVGDQIIKPSQRVEAWASCWGIRQFQAVGQPPVTVWRELRRVAEEQVAAAPEHVRAAWAACQRVTTTDAETGEVIVQHAADFADYIRAQGGVNQGRAYRVGLAVRTELREGRYGLAERPAPVGIYCKAMPDAVYASTRHQWQRSGGAAAIGRTWSSVNNCTVPPVETAPFWEVDTPWPVEIPPHDDSEYFAAFDFAYFDTDEYKTHMENHGNNGT</sequence>
<evidence type="ECO:0000256" key="4">
    <source>
        <dbReference type="ARBA" id="ARBA00022722"/>
    </source>
</evidence>
<dbReference type="GO" id="GO:0004519">
    <property type="term" value="F:endonuclease activity"/>
    <property type="evidence" value="ECO:0007669"/>
    <property type="project" value="UniProtKB-KW"/>
</dbReference>
<dbReference type="AlphaFoldDB" id="A0A1I7LT80"/>
<dbReference type="Proteomes" id="UP000199391">
    <property type="component" value="Unassembled WGS sequence"/>
</dbReference>
<dbReference type="Pfam" id="PF05840">
    <property type="entry name" value="Phage_GPA"/>
    <property type="match status" value="1"/>
</dbReference>
<proteinExistence type="inferred from homology"/>
<keyword evidence="5" id="KW-0255">Endonuclease</keyword>
<organism evidence="8 9">
    <name type="scientific">Pseudoduganella namucuonensis</name>
    <dbReference type="NCBI Taxonomy" id="1035707"/>
    <lineage>
        <taxon>Bacteria</taxon>
        <taxon>Pseudomonadati</taxon>
        <taxon>Pseudomonadota</taxon>
        <taxon>Betaproteobacteria</taxon>
        <taxon>Burkholderiales</taxon>
        <taxon>Oxalobacteraceae</taxon>
        <taxon>Telluria group</taxon>
        <taxon>Pseudoduganella</taxon>
    </lineage>
</organism>
<dbReference type="OrthoDB" id="5568266at2"/>
<dbReference type="GO" id="GO:0016787">
    <property type="term" value="F:hydrolase activity"/>
    <property type="evidence" value="ECO:0007669"/>
    <property type="project" value="UniProtKB-KW"/>
</dbReference>
<keyword evidence="6" id="KW-0378">Hydrolase</keyword>
<evidence type="ECO:0000256" key="5">
    <source>
        <dbReference type="ARBA" id="ARBA00022759"/>
    </source>
</evidence>
<protein>
    <submittedName>
        <fullName evidence="8">Bacteriophage replication gene A protein (GPA)</fullName>
    </submittedName>
</protein>
<evidence type="ECO:0000256" key="6">
    <source>
        <dbReference type="ARBA" id="ARBA00022801"/>
    </source>
</evidence>
<evidence type="ECO:0000256" key="3">
    <source>
        <dbReference type="ARBA" id="ARBA00022705"/>
    </source>
</evidence>
<feature type="domain" description="Replication gene A protein-like" evidence="7">
    <location>
        <begin position="134"/>
        <end position="378"/>
    </location>
</feature>
<dbReference type="InterPro" id="IPR008766">
    <property type="entry name" value="Replication_gene_A-like"/>
</dbReference>
<evidence type="ECO:0000256" key="2">
    <source>
        <dbReference type="ARBA" id="ARBA00009260"/>
    </source>
</evidence>
<dbReference type="GO" id="GO:0006260">
    <property type="term" value="P:DNA replication"/>
    <property type="evidence" value="ECO:0007669"/>
    <property type="project" value="UniProtKB-KW"/>
</dbReference>
<dbReference type="STRING" id="1035707.SAMN05216552_103710"/>
<comment type="similarity">
    <text evidence="2">Belongs to the phage GPA family.</text>
</comment>
<name>A0A1I7LT80_9BURK</name>
<reference evidence="9" key="1">
    <citation type="submission" date="2016-10" db="EMBL/GenBank/DDBJ databases">
        <authorList>
            <person name="Varghese N."/>
            <person name="Submissions S."/>
        </authorList>
    </citation>
    <scope>NUCLEOTIDE SEQUENCE [LARGE SCALE GENOMIC DNA]</scope>
    <source>
        <strain evidence="9">CGMCC 1.11014</strain>
    </source>
</reference>
<evidence type="ECO:0000313" key="9">
    <source>
        <dbReference type="Proteomes" id="UP000199391"/>
    </source>
</evidence>
<dbReference type="EMBL" id="FPBO01000037">
    <property type="protein sequence ID" value="SFV12838.1"/>
    <property type="molecule type" value="Genomic_DNA"/>
</dbReference>
<evidence type="ECO:0000256" key="1">
    <source>
        <dbReference type="ARBA" id="ARBA00003293"/>
    </source>
</evidence>
<keyword evidence="3" id="KW-0235">DNA replication</keyword>
<keyword evidence="4" id="KW-0540">Nuclease</keyword>
<accession>A0A1I7LT80</accession>
<comment type="function">
    <text evidence="1">Possible endonuclease which induces a single-strand cut and initiates DNA replication.</text>
</comment>
<evidence type="ECO:0000259" key="7">
    <source>
        <dbReference type="Pfam" id="PF05840"/>
    </source>
</evidence>
<evidence type="ECO:0000313" key="8">
    <source>
        <dbReference type="EMBL" id="SFV12838.1"/>
    </source>
</evidence>
<keyword evidence="9" id="KW-1185">Reference proteome</keyword>